<reference evidence="3" key="1">
    <citation type="journal article" date="2019" name="Int. J. Syst. Evol. Microbiol.">
        <title>The Global Catalogue of Microorganisms (GCM) 10K type strain sequencing project: providing services to taxonomists for standard genome sequencing and annotation.</title>
        <authorList>
            <consortium name="The Broad Institute Genomics Platform"/>
            <consortium name="The Broad Institute Genome Sequencing Center for Infectious Disease"/>
            <person name="Wu L."/>
            <person name="Ma J."/>
        </authorList>
    </citation>
    <scope>NUCLEOTIDE SEQUENCE [LARGE SCALE GENOMIC DNA]</scope>
    <source>
        <strain evidence="3">JCM 4147</strain>
    </source>
</reference>
<name>A0ABW1GG54_9ACTN</name>
<feature type="domain" description="HTH luxR-type" evidence="1">
    <location>
        <begin position="179"/>
        <end position="236"/>
    </location>
</feature>
<evidence type="ECO:0000313" key="3">
    <source>
        <dbReference type="Proteomes" id="UP001596200"/>
    </source>
</evidence>
<dbReference type="EMBL" id="JBHSPU010000003">
    <property type="protein sequence ID" value="MFC5912617.1"/>
    <property type="molecule type" value="Genomic_DNA"/>
</dbReference>
<protein>
    <submittedName>
        <fullName evidence="2">Response regulator transcription factor</fullName>
    </submittedName>
</protein>
<sequence length="265" mass="29012">MDAVCRGGAGCRSAHERPEQWSGQLVTICDPATAYEMLRQALVQRRTPHCSVQLVGRFAVEMVGRPDSDLSRFIHGEVLERGHNLRLLLSQPASLKPGFRSRMARLMAEGTRIRLSSGPLPDLALVATDLAVVDTRAGSEQSRILVVRREATNALHQFQQPLWDHAAELLQPRQATAESVQLDPILSKVLQMLGSGTKDDTAARQLDVSVRTYRRHVAAILKSLGVSTRFEAGLRAAELGVLNPGQIRHQHPAPTDTSVLAEDAC</sequence>
<accession>A0ABW1GG54</accession>
<evidence type="ECO:0000259" key="1">
    <source>
        <dbReference type="SMART" id="SM00421"/>
    </source>
</evidence>
<evidence type="ECO:0000313" key="2">
    <source>
        <dbReference type="EMBL" id="MFC5912617.1"/>
    </source>
</evidence>
<dbReference type="Proteomes" id="UP001596200">
    <property type="component" value="Unassembled WGS sequence"/>
</dbReference>
<proteinExistence type="predicted"/>
<dbReference type="Gene3D" id="1.10.10.10">
    <property type="entry name" value="Winged helix-like DNA-binding domain superfamily/Winged helix DNA-binding domain"/>
    <property type="match status" value="1"/>
</dbReference>
<dbReference type="InterPro" id="IPR016032">
    <property type="entry name" value="Sig_transdc_resp-reg_C-effctor"/>
</dbReference>
<dbReference type="SUPFAM" id="SSF46894">
    <property type="entry name" value="C-terminal effector domain of the bipartite response regulators"/>
    <property type="match status" value="1"/>
</dbReference>
<keyword evidence="3" id="KW-1185">Reference proteome</keyword>
<dbReference type="InterPro" id="IPR036388">
    <property type="entry name" value="WH-like_DNA-bd_sf"/>
</dbReference>
<gene>
    <name evidence="2" type="ORF">ACFP1B_04070</name>
</gene>
<dbReference type="InterPro" id="IPR000792">
    <property type="entry name" value="Tscrpt_reg_LuxR_C"/>
</dbReference>
<dbReference type="RefSeq" id="WP_344513751.1">
    <property type="nucleotide sequence ID" value="NZ_BAAATU010000027.1"/>
</dbReference>
<comment type="caution">
    <text evidence="2">The sequence shown here is derived from an EMBL/GenBank/DDBJ whole genome shotgun (WGS) entry which is preliminary data.</text>
</comment>
<dbReference type="SMART" id="SM00421">
    <property type="entry name" value="HTH_LUXR"/>
    <property type="match status" value="1"/>
</dbReference>
<organism evidence="2 3">
    <name type="scientific">Streptomyces pulveraceus</name>
    <dbReference type="NCBI Taxonomy" id="68258"/>
    <lineage>
        <taxon>Bacteria</taxon>
        <taxon>Bacillati</taxon>
        <taxon>Actinomycetota</taxon>
        <taxon>Actinomycetes</taxon>
        <taxon>Kitasatosporales</taxon>
        <taxon>Streptomycetaceae</taxon>
        <taxon>Streptomyces</taxon>
    </lineage>
</organism>